<accession>A0A7M1LIZ1</accession>
<dbReference type="NCBIfam" id="TIGR01280">
    <property type="entry name" value="xseB"/>
    <property type="match status" value="1"/>
</dbReference>
<keyword evidence="5" id="KW-0269">Exonuclease</keyword>
<name>A0A7M1LIZ1_9BACT</name>
<gene>
    <name evidence="8" type="primary">xseB</name>
    <name evidence="8" type="ORF">IMC76_01250</name>
</gene>
<proteinExistence type="inferred from homology"/>
<dbReference type="Gene3D" id="1.10.287.1040">
    <property type="entry name" value="Exonuclease VII, small subunit"/>
    <property type="match status" value="1"/>
</dbReference>
<evidence type="ECO:0000313" key="8">
    <source>
        <dbReference type="EMBL" id="QOQ87475.1"/>
    </source>
</evidence>
<evidence type="ECO:0000313" key="9">
    <source>
        <dbReference type="Proteomes" id="UP000594749"/>
    </source>
</evidence>
<dbReference type="GO" id="GO:0006308">
    <property type="term" value="P:DNA catabolic process"/>
    <property type="evidence" value="ECO:0007669"/>
    <property type="project" value="UniProtKB-UniRule"/>
</dbReference>
<keyword evidence="3" id="KW-0540">Nuclease</keyword>
<dbReference type="GO" id="GO:0009318">
    <property type="term" value="C:exodeoxyribonuclease VII complex"/>
    <property type="evidence" value="ECO:0007669"/>
    <property type="project" value="UniProtKB-UniRule"/>
</dbReference>
<dbReference type="InterPro" id="IPR003761">
    <property type="entry name" value="Exonuc_VII_S"/>
</dbReference>
<dbReference type="Pfam" id="PF02609">
    <property type="entry name" value="Exonuc_VII_S"/>
    <property type="match status" value="1"/>
</dbReference>
<dbReference type="AlphaFoldDB" id="A0A7M1LIZ1"/>
<feature type="coiled-coil region" evidence="7">
    <location>
        <begin position="6"/>
        <end position="64"/>
    </location>
</feature>
<dbReference type="GO" id="GO:0008855">
    <property type="term" value="F:exodeoxyribonuclease VII activity"/>
    <property type="evidence" value="ECO:0007669"/>
    <property type="project" value="UniProtKB-UniRule"/>
</dbReference>
<organism evidence="8 9">
    <name type="scientific">Campylobacter corcagiensis</name>
    <dbReference type="NCBI Taxonomy" id="1448857"/>
    <lineage>
        <taxon>Bacteria</taxon>
        <taxon>Pseudomonadati</taxon>
        <taxon>Campylobacterota</taxon>
        <taxon>Epsilonproteobacteria</taxon>
        <taxon>Campylobacterales</taxon>
        <taxon>Campylobacteraceae</taxon>
        <taxon>Campylobacter</taxon>
    </lineage>
</organism>
<reference evidence="8 9" key="1">
    <citation type="submission" date="2020-10" db="EMBL/GenBank/DDBJ databases">
        <title>Campylobacter and Helicobacter PacBio genomes.</title>
        <authorList>
            <person name="Lane C."/>
        </authorList>
    </citation>
    <scope>NUCLEOTIDE SEQUENCE [LARGE SCALE GENOMIC DNA]</scope>
    <source>
        <strain evidence="8 9">2016D-0077</strain>
    </source>
</reference>
<protein>
    <recommendedName>
        <fullName evidence="6">Exodeoxyribonuclease VII small subunit</fullName>
        <ecNumber evidence="6">3.1.11.6</ecNumber>
    </recommendedName>
</protein>
<keyword evidence="2" id="KW-0963">Cytoplasm</keyword>
<dbReference type="RefSeq" id="WP_025803040.1">
    <property type="nucleotide sequence ID" value="NZ_CP053842.1"/>
</dbReference>
<evidence type="ECO:0000256" key="7">
    <source>
        <dbReference type="SAM" id="Coils"/>
    </source>
</evidence>
<dbReference type="EC" id="3.1.11.6" evidence="6"/>
<comment type="similarity">
    <text evidence="1">Belongs to the XseB family.</text>
</comment>
<dbReference type="Proteomes" id="UP000594749">
    <property type="component" value="Chromosome"/>
</dbReference>
<dbReference type="InterPro" id="IPR037004">
    <property type="entry name" value="Exonuc_VII_ssu_sf"/>
</dbReference>
<evidence type="ECO:0000256" key="1">
    <source>
        <dbReference type="ARBA" id="ARBA00009998"/>
    </source>
</evidence>
<dbReference type="SUPFAM" id="SSF116842">
    <property type="entry name" value="XseB-like"/>
    <property type="match status" value="1"/>
</dbReference>
<keyword evidence="7" id="KW-0175">Coiled coil</keyword>
<sequence>MEEKLEKSFEENVEILNSYLEKLKDENLNLNDSVEIYKQALKILVEAKNQLQDAKLEIIEIDKELGVE</sequence>
<evidence type="ECO:0000256" key="4">
    <source>
        <dbReference type="ARBA" id="ARBA00022801"/>
    </source>
</evidence>
<evidence type="ECO:0000256" key="6">
    <source>
        <dbReference type="NCBIfam" id="TIGR01280"/>
    </source>
</evidence>
<keyword evidence="4 8" id="KW-0378">Hydrolase</keyword>
<keyword evidence="9" id="KW-1185">Reference proteome</keyword>
<evidence type="ECO:0000256" key="5">
    <source>
        <dbReference type="ARBA" id="ARBA00022839"/>
    </source>
</evidence>
<evidence type="ECO:0000256" key="3">
    <source>
        <dbReference type="ARBA" id="ARBA00022722"/>
    </source>
</evidence>
<dbReference type="EMBL" id="CP063078">
    <property type="protein sequence ID" value="QOQ87475.1"/>
    <property type="molecule type" value="Genomic_DNA"/>
</dbReference>
<evidence type="ECO:0000256" key="2">
    <source>
        <dbReference type="ARBA" id="ARBA00022490"/>
    </source>
</evidence>